<dbReference type="Proteomes" id="UP000005237">
    <property type="component" value="Unassembled WGS sequence"/>
</dbReference>
<dbReference type="SUPFAM" id="SSF46689">
    <property type="entry name" value="Homeodomain-like"/>
    <property type="match status" value="1"/>
</dbReference>
<evidence type="ECO:0000259" key="13">
    <source>
        <dbReference type="PROSITE" id="PS51156"/>
    </source>
</evidence>
<sequence length="1012" mass="112810">MSLSSTNANTYRVGDFVYFDDSTATDAPWQIRKIDELLKSDKGVEARCVVYMRRRDIPQHLLKIADQAKRRFDNYYEVDKKKPEGFTTKGFIVANGSTESGDVKDEEMEVDGDDEPPKIDAEEAAPAAVNQGRTSSSDSAKENVTENKDSSKEAAEQEAIKLIDWGDGGLPLGVDNLAPEQRLRLRQHEIFMTRQSEILPASLIRGKCRVVLLGDCEDAEIYLPHEDTFFHSLVYDPTAQTLLADKGAIRVGEKYQAEVDAWMEPAELEKKEREERLARKIRREEEEEAAAAAAASEELEKDEKEKEDIENGNEEKEDVKPKIEAAEPKKSDENEDIATRDIPIWDPNHGLLDKDIDQYLIIARSVGLFARAIDCASAPKLPTLQLAAAFASRDITVLHAHGILHQASYDVGQAVKFLVPVASREAYPCQIDEAIGVQTKTLGGPILCRDQLEEWSTPEMNLFEDALDKVGKDFSEIRADYLPWKSVRDIVEYYYLMKASNRYSDRKKNKSGSGGSEDTKLTQVYIPTFNKSIPATIGAYNTSQNLVRSEVGCENCGTMDAINWYQWGGVEKKVLCSGCWVKWKKFAGLNEKHELERFDKTRPPVLDQQTPTASGSTSNGNDRPPVLQVQQRNPATPNNSGANQTRGAQPLTPNQQSISKQNLIMVAKEALRRGQISQEQYNQLSRNFPHIAVAEAAAAAAAMAQQAQVQQQQTAQTPAVATVQKKKATPATKPPIVFYTTICRRAVRRLLPKTAFNLRKLSRKPFSTIDYEAILKSVIVMDKATLLRSAQIAAGDKIGSIVEADFHKGITHLQHVLSQATTGKRSASNTTHSGEPTAKMAKQIPTFISSPTLVTPPSLEDVGNCLLAVNQAMKCGQSYVHLSQPPPCELFRAPLPPPSVQPQNQTQNQIPIKTNAEKIRELWKTPTDSRWFVVNDEICKYRAGPKLKIKRRKLISRSQARTIARHPTRIHAFLQPLWPIIHPYFLIPINASFTASSSSPTFSENDSSHHPH</sequence>
<dbReference type="PANTHER" id="PTHR10865">
    <property type="entry name" value="METASTASIS-ASSOCIATED PROTEIN AND MESODERM INDUCTION EARLY RESPONSE PROTEIN"/>
    <property type="match status" value="1"/>
</dbReference>
<feature type="compositionally biased region" description="Polar residues" evidence="11">
    <location>
        <begin position="607"/>
        <end position="621"/>
    </location>
</feature>
<proteinExistence type="inferred from homology"/>
<dbReference type="SMART" id="SM00439">
    <property type="entry name" value="BAH"/>
    <property type="match status" value="1"/>
</dbReference>
<accession>A0A8R1DQR5</accession>
<dbReference type="GO" id="GO:0003682">
    <property type="term" value="F:chromatin binding"/>
    <property type="evidence" value="ECO:0007669"/>
    <property type="project" value="InterPro"/>
</dbReference>
<dbReference type="GO" id="GO:0043565">
    <property type="term" value="F:sequence-specific DNA binding"/>
    <property type="evidence" value="ECO:0007669"/>
    <property type="project" value="InterPro"/>
</dbReference>
<keyword evidence="7" id="KW-0805">Transcription regulation</keyword>
<evidence type="ECO:0000256" key="7">
    <source>
        <dbReference type="ARBA" id="ARBA00023015"/>
    </source>
</evidence>
<dbReference type="Gene3D" id="2.30.30.490">
    <property type="match status" value="2"/>
</dbReference>
<evidence type="ECO:0000313" key="16">
    <source>
        <dbReference type="Proteomes" id="UP000005237"/>
    </source>
</evidence>
<evidence type="ECO:0000256" key="10">
    <source>
        <dbReference type="ARBA" id="ARBA00093454"/>
    </source>
</evidence>
<name>A0A8R1DQR5_CAEJA</name>
<evidence type="ECO:0000256" key="8">
    <source>
        <dbReference type="ARBA" id="ARBA00023125"/>
    </source>
</evidence>
<dbReference type="GO" id="GO:0006325">
    <property type="term" value="P:chromatin organization"/>
    <property type="evidence" value="ECO:0007669"/>
    <property type="project" value="EnsemblMetazoa"/>
</dbReference>
<dbReference type="InterPro" id="IPR001025">
    <property type="entry name" value="BAH_dom"/>
</dbReference>
<dbReference type="SMART" id="SM00717">
    <property type="entry name" value="SANT"/>
    <property type="match status" value="1"/>
</dbReference>
<evidence type="ECO:0000256" key="2">
    <source>
        <dbReference type="ARBA" id="ARBA00022491"/>
    </source>
</evidence>
<dbReference type="PANTHER" id="PTHR10865:SF29">
    <property type="entry name" value="METASTASIS ASSOCIATED 1-LIKE, ISOFORM D"/>
    <property type="match status" value="1"/>
</dbReference>
<feature type="compositionally biased region" description="Basic and acidic residues" evidence="11">
    <location>
        <begin position="139"/>
        <end position="155"/>
    </location>
</feature>
<keyword evidence="7" id="KW-0804">Transcription</keyword>
<dbReference type="InterPro" id="IPR017884">
    <property type="entry name" value="SANT_dom"/>
</dbReference>
<dbReference type="GO" id="GO:0000122">
    <property type="term" value="P:negative regulation of transcription by RNA polymerase II"/>
    <property type="evidence" value="ECO:0007669"/>
    <property type="project" value="TreeGrafter"/>
</dbReference>
<keyword evidence="5" id="KW-0863">Zinc-finger</keyword>
<dbReference type="FunFam" id="1.10.10.60:FF:000012">
    <property type="entry name" value="Metastasis-associated 1 family, member 3"/>
    <property type="match status" value="1"/>
</dbReference>
<dbReference type="InterPro" id="IPR001005">
    <property type="entry name" value="SANT/Myb"/>
</dbReference>
<keyword evidence="2" id="KW-0678">Repressor</keyword>
<feature type="compositionally biased region" description="Acidic residues" evidence="11">
    <location>
        <begin position="104"/>
        <end position="114"/>
    </location>
</feature>
<comment type="similarity">
    <text evidence="10">Belongs to the metastasis-associated protein family.</text>
</comment>
<feature type="region of interest" description="Disordered" evidence="11">
    <location>
        <begin position="284"/>
        <end position="335"/>
    </location>
</feature>
<dbReference type="Pfam" id="PF01448">
    <property type="entry name" value="ELM2"/>
    <property type="match status" value="1"/>
</dbReference>
<evidence type="ECO:0000256" key="4">
    <source>
        <dbReference type="ARBA" id="ARBA00022723"/>
    </source>
</evidence>
<keyword evidence="16" id="KW-1185">Reference proteome</keyword>
<dbReference type="InterPro" id="IPR000679">
    <property type="entry name" value="Znf_GATA"/>
</dbReference>
<dbReference type="Gene3D" id="4.10.1240.50">
    <property type="match status" value="1"/>
</dbReference>
<reference evidence="16" key="1">
    <citation type="submission" date="2010-08" db="EMBL/GenBank/DDBJ databases">
        <authorList>
            <consortium name="Caenorhabditis japonica Sequencing Consortium"/>
            <person name="Wilson R.K."/>
        </authorList>
    </citation>
    <scope>NUCLEOTIDE SEQUENCE [LARGE SCALE GENOMIC DNA]</scope>
    <source>
        <strain evidence="16">DF5081</strain>
    </source>
</reference>
<dbReference type="GO" id="GO:0034514">
    <property type="term" value="P:mitochondrial unfolded protein response"/>
    <property type="evidence" value="ECO:0007669"/>
    <property type="project" value="EnsemblMetazoa"/>
</dbReference>
<evidence type="ECO:0000256" key="5">
    <source>
        <dbReference type="ARBA" id="ARBA00022771"/>
    </source>
</evidence>
<dbReference type="FunFam" id="4.10.1240.50:FF:000001">
    <property type="entry name" value="Metastasis-associated 1 family, member 3"/>
    <property type="match status" value="1"/>
</dbReference>
<dbReference type="InterPro" id="IPR043151">
    <property type="entry name" value="BAH_sf"/>
</dbReference>
<keyword evidence="9" id="KW-0539">Nucleus</keyword>
<dbReference type="Pfam" id="PF01426">
    <property type="entry name" value="BAH"/>
    <property type="match status" value="1"/>
</dbReference>
<dbReference type="GO" id="GO:0003713">
    <property type="term" value="F:transcription coactivator activity"/>
    <property type="evidence" value="ECO:0007669"/>
    <property type="project" value="TreeGrafter"/>
</dbReference>
<dbReference type="SMART" id="SM01189">
    <property type="entry name" value="ELM2"/>
    <property type="match status" value="1"/>
</dbReference>
<feature type="compositionally biased region" description="Polar residues" evidence="11">
    <location>
        <begin position="628"/>
        <end position="656"/>
    </location>
</feature>
<keyword evidence="3" id="KW-0597">Phosphoprotein</keyword>
<dbReference type="InterPro" id="IPR009057">
    <property type="entry name" value="Homeodomain-like_sf"/>
</dbReference>
<comment type="subcellular location">
    <subcellularLocation>
        <location evidence="1">Nucleus</location>
    </subcellularLocation>
</comment>
<dbReference type="Gene3D" id="1.10.10.60">
    <property type="entry name" value="Homeodomain-like"/>
    <property type="match status" value="1"/>
</dbReference>
<evidence type="ECO:0000256" key="11">
    <source>
        <dbReference type="SAM" id="MobiDB-lite"/>
    </source>
</evidence>
<protein>
    <submittedName>
        <fullName evidence="15">Uncharacterized protein</fullName>
    </submittedName>
</protein>
<dbReference type="GO" id="GO:0008270">
    <property type="term" value="F:zinc ion binding"/>
    <property type="evidence" value="ECO:0007669"/>
    <property type="project" value="UniProtKB-KW"/>
</dbReference>
<keyword evidence="8" id="KW-0238">DNA-binding</keyword>
<dbReference type="InterPro" id="IPR000949">
    <property type="entry name" value="ELM2_dom"/>
</dbReference>
<dbReference type="EnsemblMetazoa" id="CJA09586.1">
    <property type="protein sequence ID" value="CJA09586.1"/>
    <property type="gene ID" value="WBGene00128790"/>
</dbReference>
<feature type="domain" description="BAH" evidence="12">
    <location>
        <begin position="9"/>
        <end position="246"/>
    </location>
</feature>
<feature type="domain" description="ELM2" evidence="13">
    <location>
        <begin position="247"/>
        <end position="422"/>
    </location>
</feature>
<reference evidence="15" key="2">
    <citation type="submission" date="2022-06" db="UniProtKB">
        <authorList>
            <consortium name="EnsemblMetazoa"/>
        </authorList>
    </citation>
    <scope>IDENTIFICATION</scope>
    <source>
        <strain evidence="15">DF5081</strain>
    </source>
</reference>
<dbReference type="PROSITE" id="PS51038">
    <property type="entry name" value="BAH"/>
    <property type="match status" value="1"/>
</dbReference>
<evidence type="ECO:0000256" key="3">
    <source>
        <dbReference type="ARBA" id="ARBA00022553"/>
    </source>
</evidence>
<feature type="domain" description="SANT" evidence="14">
    <location>
        <begin position="450"/>
        <end position="502"/>
    </location>
</feature>
<dbReference type="GO" id="GO:0042826">
    <property type="term" value="F:histone deacetylase binding"/>
    <property type="evidence" value="ECO:0007669"/>
    <property type="project" value="TreeGrafter"/>
</dbReference>
<evidence type="ECO:0000259" key="14">
    <source>
        <dbReference type="PROSITE" id="PS51293"/>
    </source>
</evidence>
<feature type="compositionally biased region" description="Basic and acidic residues" evidence="11">
    <location>
        <begin position="301"/>
        <end position="332"/>
    </location>
</feature>
<dbReference type="PROSITE" id="PS51293">
    <property type="entry name" value="SANT"/>
    <property type="match status" value="1"/>
</dbReference>
<keyword evidence="4" id="KW-0479">Metal-binding</keyword>
<dbReference type="AlphaFoldDB" id="A0A8R1DQR5"/>
<evidence type="ECO:0000256" key="9">
    <source>
        <dbReference type="ARBA" id="ARBA00023242"/>
    </source>
</evidence>
<dbReference type="GO" id="GO:0016581">
    <property type="term" value="C:NuRD complex"/>
    <property type="evidence" value="ECO:0007669"/>
    <property type="project" value="EnsemblMetazoa"/>
</dbReference>
<dbReference type="SMART" id="SM00401">
    <property type="entry name" value="ZnF_GATA"/>
    <property type="match status" value="1"/>
</dbReference>
<evidence type="ECO:0000256" key="1">
    <source>
        <dbReference type="ARBA" id="ARBA00004123"/>
    </source>
</evidence>
<feature type="region of interest" description="Disordered" evidence="11">
    <location>
        <begin position="95"/>
        <end position="155"/>
    </location>
</feature>
<organism evidence="15 16">
    <name type="scientific">Caenorhabditis japonica</name>
    <dbReference type="NCBI Taxonomy" id="281687"/>
    <lineage>
        <taxon>Eukaryota</taxon>
        <taxon>Metazoa</taxon>
        <taxon>Ecdysozoa</taxon>
        <taxon>Nematoda</taxon>
        <taxon>Chromadorea</taxon>
        <taxon>Rhabditida</taxon>
        <taxon>Rhabditina</taxon>
        <taxon>Rhabditomorpha</taxon>
        <taxon>Rhabditoidea</taxon>
        <taxon>Rhabditidae</taxon>
        <taxon>Peloderinae</taxon>
        <taxon>Caenorhabditis</taxon>
    </lineage>
</organism>
<dbReference type="GO" id="GO:0003714">
    <property type="term" value="F:transcription corepressor activity"/>
    <property type="evidence" value="ECO:0007669"/>
    <property type="project" value="TreeGrafter"/>
</dbReference>
<keyword evidence="6" id="KW-0862">Zinc</keyword>
<evidence type="ECO:0000313" key="15">
    <source>
        <dbReference type="EnsemblMetazoa" id="CJA09586.1"/>
    </source>
</evidence>
<dbReference type="InterPro" id="IPR040138">
    <property type="entry name" value="MIER/MTA"/>
</dbReference>
<dbReference type="GO" id="GO:1900182">
    <property type="term" value="P:positive regulation of protein localization to nucleus"/>
    <property type="evidence" value="ECO:0007669"/>
    <property type="project" value="EnsemblMetazoa"/>
</dbReference>
<dbReference type="PROSITE" id="PS51156">
    <property type="entry name" value="ELM2"/>
    <property type="match status" value="1"/>
</dbReference>
<evidence type="ECO:0000256" key="6">
    <source>
        <dbReference type="ARBA" id="ARBA00022833"/>
    </source>
</evidence>
<evidence type="ECO:0000259" key="12">
    <source>
        <dbReference type="PROSITE" id="PS51038"/>
    </source>
</evidence>
<feature type="region of interest" description="Disordered" evidence="11">
    <location>
        <begin position="599"/>
        <end position="656"/>
    </location>
</feature>